<feature type="region of interest" description="Disordered" evidence="2">
    <location>
        <begin position="1"/>
        <end position="24"/>
    </location>
</feature>
<reference evidence="4" key="1">
    <citation type="journal article" date="2023" name="Commun. Biol.">
        <title>Genome analysis of Parmales, the sister group of diatoms, reveals the evolutionary specialization of diatoms from phago-mixotrophs to photoautotrophs.</title>
        <authorList>
            <person name="Ban H."/>
            <person name="Sato S."/>
            <person name="Yoshikawa S."/>
            <person name="Yamada K."/>
            <person name="Nakamura Y."/>
            <person name="Ichinomiya M."/>
            <person name="Sato N."/>
            <person name="Blanc-Mathieu R."/>
            <person name="Endo H."/>
            <person name="Kuwata A."/>
            <person name="Ogata H."/>
        </authorList>
    </citation>
    <scope>NUCLEOTIDE SEQUENCE [LARGE SCALE GENOMIC DNA]</scope>
    <source>
        <strain evidence="4">NIES 3699</strain>
    </source>
</reference>
<proteinExistence type="predicted"/>
<gene>
    <name evidence="3" type="ORF">TrVE_jg13939</name>
</gene>
<evidence type="ECO:0000313" key="4">
    <source>
        <dbReference type="Proteomes" id="UP001165160"/>
    </source>
</evidence>
<sequence length="191" mass="21395">MDTAKIAPYTEPPKHGELEGKGPAPTAREVALLMKRNQELEEENMQLREENKKLRGLGVERQAEQDATHVIASAASSIPLKDDLEMLLVLLCEVMRPRKLVSSLPSCEKTTHLLQSDYIALARGFDFLSKTSGTNEDAVGEYFEKYPAMREMSERNPVFEELLVLTSFQTWQQHQMGCGSKAHFGGTTLNV</sequence>
<name>A0A9W7FN36_9STRA</name>
<comment type="caution">
    <text evidence="3">The sequence shown here is derived from an EMBL/GenBank/DDBJ whole genome shotgun (WGS) entry which is preliminary data.</text>
</comment>
<evidence type="ECO:0000256" key="2">
    <source>
        <dbReference type="SAM" id="MobiDB-lite"/>
    </source>
</evidence>
<evidence type="ECO:0000256" key="1">
    <source>
        <dbReference type="SAM" id="Coils"/>
    </source>
</evidence>
<evidence type="ECO:0000313" key="3">
    <source>
        <dbReference type="EMBL" id="GMI15025.1"/>
    </source>
</evidence>
<keyword evidence="1" id="KW-0175">Coiled coil</keyword>
<feature type="coiled-coil region" evidence="1">
    <location>
        <begin position="30"/>
        <end position="60"/>
    </location>
</feature>
<protein>
    <submittedName>
        <fullName evidence="3">Uncharacterized protein</fullName>
    </submittedName>
</protein>
<dbReference type="Proteomes" id="UP001165160">
    <property type="component" value="Unassembled WGS sequence"/>
</dbReference>
<keyword evidence="4" id="KW-1185">Reference proteome</keyword>
<organism evidence="3 4">
    <name type="scientific">Triparma verrucosa</name>
    <dbReference type="NCBI Taxonomy" id="1606542"/>
    <lineage>
        <taxon>Eukaryota</taxon>
        <taxon>Sar</taxon>
        <taxon>Stramenopiles</taxon>
        <taxon>Ochrophyta</taxon>
        <taxon>Bolidophyceae</taxon>
        <taxon>Parmales</taxon>
        <taxon>Triparmaceae</taxon>
        <taxon>Triparma</taxon>
    </lineage>
</organism>
<accession>A0A9W7FN36</accession>
<dbReference type="AlphaFoldDB" id="A0A9W7FN36"/>
<dbReference type="EMBL" id="BRXX01000510">
    <property type="protein sequence ID" value="GMI15025.1"/>
    <property type="molecule type" value="Genomic_DNA"/>
</dbReference>